<evidence type="ECO:0000256" key="3">
    <source>
        <dbReference type="ARBA" id="ARBA00010575"/>
    </source>
</evidence>
<dbReference type="SMART" id="SM00113">
    <property type="entry name" value="CALCITONIN"/>
    <property type="match status" value="1"/>
</dbReference>
<evidence type="ECO:0000259" key="10">
    <source>
        <dbReference type="SMART" id="SM00113"/>
    </source>
</evidence>
<dbReference type="OMA" id="NHARREM"/>
<comment type="similarity">
    <text evidence="2">Belongs to the calcitonin family.</text>
</comment>
<comment type="similarity">
    <text evidence="3">Belongs to the adrenomedullin family.</text>
</comment>
<comment type="caution">
    <text evidence="11">The sequence shown here is derived from an EMBL/GenBank/DDBJ whole genome shotgun (WGS) entry which is preliminary data.</text>
</comment>
<feature type="disulfide bond" evidence="7">
    <location>
        <begin position="88"/>
        <end position="93"/>
    </location>
</feature>
<dbReference type="GO" id="GO:0005615">
    <property type="term" value="C:extracellular space"/>
    <property type="evidence" value="ECO:0007669"/>
    <property type="project" value="TreeGrafter"/>
</dbReference>
<dbReference type="EMBL" id="JAICCE010000009">
    <property type="protein sequence ID" value="KAG9273131.1"/>
    <property type="molecule type" value="Genomic_DNA"/>
</dbReference>
<dbReference type="GO" id="GO:0005179">
    <property type="term" value="F:hormone activity"/>
    <property type="evidence" value="ECO:0007669"/>
    <property type="project" value="InterPro"/>
</dbReference>
<name>A0A8T2LWE5_ASTMX</name>
<gene>
    <name evidence="11" type="ORF">AMEX_G12230</name>
</gene>
<evidence type="ECO:0000256" key="7">
    <source>
        <dbReference type="PIRSR" id="PIRSR621116-50"/>
    </source>
</evidence>
<feature type="signal peptide" evidence="9">
    <location>
        <begin position="1"/>
        <end position="26"/>
    </location>
</feature>
<reference evidence="11 12" key="1">
    <citation type="submission" date="2021-07" db="EMBL/GenBank/DDBJ databases">
        <authorList>
            <person name="Imarazene B."/>
            <person name="Zahm M."/>
            <person name="Klopp C."/>
            <person name="Cabau C."/>
            <person name="Beille S."/>
            <person name="Jouanno E."/>
            <person name="Castinel A."/>
            <person name="Lluch J."/>
            <person name="Gil L."/>
            <person name="Kuchtly C."/>
            <person name="Lopez Roques C."/>
            <person name="Donnadieu C."/>
            <person name="Parrinello H."/>
            <person name="Journot L."/>
            <person name="Du K."/>
            <person name="Schartl M."/>
            <person name="Retaux S."/>
            <person name="Guiguen Y."/>
        </authorList>
    </citation>
    <scope>NUCLEOTIDE SEQUENCE [LARGE SCALE GENOMIC DNA]</scope>
    <source>
        <strain evidence="11">Pach_M1</strain>
        <tissue evidence="11">Testis</tissue>
    </source>
</reference>
<dbReference type="InterPro" id="IPR051665">
    <property type="entry name" value="Adrenomedullin-reg_peptide"/>
</dbReference>
<comment type="subcellular location">
    <subcellularLocation>
        <location evidence="1">Secreted</location>
    </subcellularLocation>
</comment>
<evidence type="ECO:0000256" key="2">
    <source>
        <dbReference type="ARBA" id="ARBA00009222"/>
    </source>
</evidence>
<dbReference type="InterPro" id="IPR001693">
    <property type="entry name" value="Calcitonin_peptide-like"/>
</dbReference>
<feature type="chain" id="PRO_5035849641" evidence="9">
    <location>
        <begin position="27"/>
        <end position="155"/>
    </location>
</feature>
<feature type="region of interest" description="Disordered" evidence="8">
    <location>
        <begin position="104"/>
        <end position="155"/>
    </location>
</feature>
<dbReference type="GO" id="GO:0031700">
    <property type="term" value="F:adrenomedullin receptor binding"/>
    <property type="evidence" value="ECO:0007669"/>
    <property type="project" value="TreeGrafter"/>
</dbReference>
<dbReference type="GO" id="GO:0007189">
    <property type="term" value="P:adenylate cyclase-activating G protein-coupled receptor signaling pathway"/>
    <property type="evidence" value="ECO:0007669"/>
    <property type="project" value="TreeGrafter"/>
</dbReference>
<accession>A0A8T2LWE5</accession>
<protein>
    <submittedName>
        <fullName evidence="11">ADM protein</fullName>
    </submittedName>
</protein>
<dbReference type="Proteomes" id="UP000752171">
    <property type="component" value="Unassembled WGS sequence"/>
</dbReference>
<evidence type="ECO:0000256" key="6">
    <source>
        <dbReference type="ARBA" id="ARBA00023157"/>
    </source>
</evidence>
<feature type="domain" description="Calcitonin peptide-like" evidence="10">
    <location>
        <begin position="85"/>
        <end position="126"/>
    </location>
</feature>
<dbReference type="GO" id="GO:0003073">
    <property type="term" value="P:regulation of systemic arterial blood pressure"/>
    <property type="evidence" value="ECO:0007669"/>
    <property type="project" value="TreeGrafter"/>
</dbReference>
<evidence type="ECO:0000256" key="9">
    <source>
        <dbReference type="SAM" id="SignalP"/>
    </source>
</evidence>
<keyword evidence="5 9" id="KW-0732">Signal</keyword>
<dbReference type="Pfam" id="PF00214">
    <property type="entry name" value="Calc_CGRP_IAPP"/>
    <property type="match status" value="1"/>
</dbReference>
<dbReference type="AlphaFoldDB" id="A0A8T2LWE5"/>
<dbReference type="InterPro" id="IPR021116">
    <property type="entry name" value="Calcitonin/adrenomedullin"/>
</dbReference>
<dbReference type="GO" id="GO:0010460">
    <property type="term" value="P:positive regulation of heart rate"/>
    <property type="evidence" value="ECO:0007669"/>
    <property type="project" value="TreeGrafter"/>
</dbReference>
<evidence type="ECO:0000256" key="5">
    <source>
        <dbReference type="ARBA" id="ARBA00022729"/>
    </source>
</evidence>
<dbReference type="PANTHER" id="PTHR23414:SF3">
    <property type="entry name" value="PRO-ADRENOMEDULLIN"/>
    <property type="match status" value="1"/>
</dbReference>
<proteinExistence type="inferred from homology"/>
<evidence type="ECO:0000256" key="8">
    <source>
        <dbReference type="SAM" id="MobiDB-lite"/>
    </source>
</evidence>
<evidence type="ECO:0000256" key="1">
    <source>
        <dbReference type="ARBA" id="ARBA00004613"/>
    </source>
</evidence>
<organism evidence="11 12">
    <name type="scientific">Astyanax mexicanus</name>
    <name type="common">Blind cave fish</name>
    <name type="synonym">Astyanax fasciatus mexicanus</name>
    <dbReference type="NCBI Taxonomy" id="7994"/>
    <lineage>
        <taxon>Eukaryota</taxon>
        <taxon>Metazoa</taxon>
        <taxon>Chordata</taxon>
        <taxon>Craniata</taxon>
        <taxon>Vertebrata</taxon>
        <taxon>Euteleostomi</taxon>
        <taxon>Actinopterygii</taxon>
        <taxon>Neopterygii</taxon>
        <taxon>Teleostei</taxon>
        <taxon>Ostariophysi</taxon>
        <taxon>Characiformes</taxon>
        <taxon>Characoidei</taxon>
        <taxon>Acestrorhamphidae</taxon>
        <taxon>Acestrorhamphinae</taxon>
        <taxon>Astyanax</taxon>
    </lineage>
</organism>
<dbReference type="GO" id="GO:1990410">
    <property type="term" value="P:adrenomedullin receptor signaling pathway"/>
    <property type="evidence" value="ECO:0007669"/>
    <property type="project" value="TreeGrafter"/>
</dbReference>
<evidence type="ECO:0000256" key="4">
    <source>
        <dbReference type="ARBA" id="ARBA00022525"/>
    </source>
</evidence>
<keyword evidence="4" id="KW-0964">Secreted</keyword>
<keyword evidence="6 7" id="KW-1015">Disulfide bond</keyword>
<sequence length="155" mass="17444">MKKMVLQNVLLFCLLASVLRCALCAALRSDDGRDNKLSVWLRSRLRRELCVPDSMEDSAELLPQQQDQNTHALTHKHSGHSGRVKRGCNLLTCSMHDLAHRISQMGEKTDSAPPEKIGSGGYGRRRRRSPPQSSTELTHDQGLHPQRRAAPQNWT</sequence>
<evidence type="ECO:0000313" key="11">
    <source>
        <dbReference type="EMBL" id="KAG9273131.1"/>
    </source>
</evidence>
<evidence type="ECO:0000313" key="12">
    <source>
        <dbReference type="Proteomes" id="UP000752171"/>
    </source>
</evidence>
<dbReference type="PANTHER" id="PTHR23414">
    <property type="entry name" value="ADRENOMEDULLIN, ADM"/>
    <property type="match status" value="1"/>
</dbReference>
<dbReference type="KEGG" id="amex:103023485"/>